<organism evidence="7 8">
    <name type="scientific">Kipferlia bialata</name>
    <dbReference type="NCBI Taxonomy" id="797122"/>
    <lineage>
        <taxon>Eukaryota</taxon>
        <taxon>Metamonada</taxon>
        <taxon>Carpediemonas-like organisms</taxon>
        <taxon>Kipferlia</taxon>
    </lineage>
</organism>
<dbReference type="Pfam" id="PF03381">
    <property type="entry name" value="CDC50"/>
    <property type="match status" value="1"/>
</dbReference>
<evidence type="ECO:0000256" key="2">
    <source>
        <dbReference type="ARBA" id="ARBA00009457"/>
    </source>
</evidence>
<evidence type="ECO:0000256" key="3">
    <source>
        <dbReference type="ARBA" id="ARBA00022692"/>
    </source>
</evidence>
<feature type="transmembrane region" description="Helical" evidence="6">
    <location>
        <begin position="6"/>
        <end position="23"/>
    </location>
</feature>
<evidence type="ECO:0000256" key="5">
    <source>
        <dbReference type="ARBA" id="ARBA00023136"/>
    </source>
</evidence>
<dbReference type="GO" id="GO:0005886">
    <property type="term" value="C:plasma membrane"/>
    <property type="evidence" value="ECO:0007669"/>
    <property type="project" value="TreeGrafter"/>
</dbReference>
<dbReference type="GO" id="GO:0005794">
    <property type="term" value="C:Golgi apparatus"/>
    <property type="evidence" value="ECO:0007669"/>
    <property type="project" value="TreeGrafter"/>
</dbReference>
<keyword evidence="4 6" id="KW-1133">Transmembrane helix</keyword>
<gene>
    <name evidence="7" type="ORF">KIPB_012222</name>
</gene>
<reference evidence="7 8" key="1">
    <citation type="journal article" date="2018" name="PLoS ONE">
        <title>The draft genome of Kipferlia bialata reveals reductive genome evolution in fornicate parasites.</title>
        <authorList>
            <person name="Tanifuji G."/>
            <person name="Takabayashi S."/>
            <person name="Kume K."/>
            <person name="Takagi M."/>
            <person name="Nakayama T."/>
            <person name="Kamikawa R."/>
            <person name="Inagaki Y."/>
            <person name="Hashimoto T."/>
        </authorList>
    </citation>
    <scope>NUCLEOTIDE SEQUENCE [LARGE SCALE GENOMIC DNA]</scope>
    <source>
        <strain evidence="7">NY0173</strain>
    </source>
</reference>
<comment type="subcellular location">
    <subcellularLocation>
        <location evidence="1">Membrane</location>
        <topology evidence="1">Multi-pass membrane protein</topology>
    </subcellularLocation>
</comment>
<evidence type="ECO:0000256" key="6">
    <source>
        <dbReference type="SAM" id="Phobius"/>
    </source>
</evidence>
<evidence type="ECO:0000313" key="7">
    <source>
        <dbReference type="EMBL" id="GIQ89683.1"/>
    </source>
</evidence>
<dbReference type="InterPro" id="IPR005045">
    <property type="entry name" value="CDC50/LEM3_fam"/>
</dbReference>
<dbReference type="PANTHER" id="PTHR10926">
    <property type="entry name" value="CELL CYCLE CONTROL PROTEIN 50"/>
    <property type="match status" value="1"/>
</dbReference>
<dbReference type="Proteomes" id="UP000265618">
    <property type="component" value="Unassembled WGS sequence"/>
</dbReference>
<dbReference type="GO" id="GO:0005783">
    <property type="term" value="C:endoplasmic reticulum"/>
    <property type="evidence" value="ECO:0007669"/>
    <property type="project" value="TreeGrafter"/>
</dbReference>
<dbReference type="OrthoDB" id="340608at2759"/>
<keyword evidence="8" id="KW-1185">Reference proteome</keyword>
<sequence length="283" mass="30578">NYGLGLYVFGAGLLALFVVQFLSSSGIQNISTEYGTVCGTDATCQVTLDVPTIGLRAPVYVYAQIDNMYQNHRRYNQSYSPEQIAGETSDLTVSDLEDECYPQIPCADEDDLSTCIDPCGIIYASKFEDSFTFTKEGETEPLSVSTSGIAWETDVSARYGDAFVAALGDEAEQIMNWMRVSGTSQTRKLLGVISTAVESGTYTVDIENSFDVASFEGTKSVGLYIVSGVSGGQNGVLSLVLLGTGALYVLIGYVVRNAVPGTLRDRKRERELQREASGKGKKM</sequence>
<comment type="caution">
    <text evidence="7">The sequence shown here is derived from an EMBL/GenBank/DDBJ whole genome shotgun (WGS) entry which is preliminary data.</text>
</comment>
<keyword evidence="5 6" id="KW-0472">Membrane</keyword>
<dbReference type="PANTHER" id="PTHR10926:SF0">
    <property type="entry name" value="CDC50, ISOFORM A"/>
    <property type="match status" value="1"/>
</dbReference>
<feature type="non-terminal residue" evidence="7">
    <location>
        <position position="283"/>
    </location>
</feature>
<feature type="transmembrane region" description="Helical" evidence="6">
    <location>
        <begin position="236"/>
        <end position="255"/>
    </location>
</feature>
<keyword evidence="3 6" id="KW-0812">Transmembrane</keyword>
<dbReference type="PIRSF" id="PIRSF015840">
    <property type="entry name" value="DUF284_TM_euk"/>
    <property type="match status" value="1"/>
</dbReference>
<dbReference type="AlphaFoldDB" id="A0A9K3GNR5"/>
<comment type="similarity">
    <text evidence="2">Belongs to the CDC50/LEM3 family.</text>
</comment>
<protein>
    <submittedName>
        <fullName evidence="7">CDC50/LEM3 family protein</fullName>
    </submittedName>
</protein>
<evidence type="ECO:0000256" key="4">
    <source>
        <dbReference type="ARBA" id="ARBA00022989"/>
    </source>
</evidence>
<proteinExistence type="inferred from homology"/>
<dbReference type="EMBL" id="BDIP01005312">
    <property type="protein sequence ID" value="GIQ89683.1"/>
    <property type="molecule type" value="Genomic_DNA"/>
</dbReference>
<accession>A0A9K3GNR5</accession>
<evidence type="ECO:0000256" key="1">
    <source>
        <dbReference type="ARBA" id="ARBA00004141"/>
    </source>
</evidence>
<evidence type="ECO:0000313" key="8">
    <source>
        <dbReference type="Proteomes" id="UP000265618"/>
    </source>
</evidence>
<name>A0A9K3GNR5_9EUKA</name>